<keyword evidence="2" id="KW-0472">Membrane</keyword>
<evidence type="ECO:0000256" key="2">
    <source>
        <dbReference type="SAM" id="Phobius"/>
    </source>
</evidence>
<name>A0A1R2CFF3_9CILI</name>
<dbReference type="EMBL" id="MPUH01000169">
    <property type="protein sequence ID" value="OMJ87757.1"/>
    <property type="molecule type" value="Genomic_DNA"/>
</dbReference>
<proteinExistence type="predicted"/>
<feature type="region of interest" description="Disordered" evidence="1">
    <location>
        <begin position="1"/>
        <end position="30"/>
    </location>
</feature>
<feature type="compositionally biased region" description="Polar residues" evidence="1">
    <location>
        <begin position="1"/>
        <end position="11"/>
    </location>
</feature>
<organism evidence="3 4">
    <name type="scientific">Stentor coeruleus</name>
    <dbReference type="NCBI Taxonomy" id="5963"/>
    <lineage>
        <taxon>Eukaryota</taxon>
        <taxon>Sar</taxon>
        <taxon>Alveolata</taxon>
        <taxon>Ciliophora</taxon>
        <taxon>Postciliodesmatophora</taxon>
        <taxon>Heterotrichea</taxon>
        <taxon>Heterotrichida</taxon>
        <taxon>Stentoridae</taxon>
        <taxon>Stentor</taxon>
    </lineage>
</organism>
<gene>
    <name evidence="3" type="ORF">SteCoe_10504</name>
</gene>
<keyword evidence="4" id="KW-1185">Reference proteome</keyword>
<keyword evidence="2" id="KW-1133">Transmembrane helix</keyword>
<evidence type="ECO:0000313" key="3">
    <source>
        <dbReference type="EMBL" id="OMJ87757.1"/>
    </source>
</evidence>
<keyword evidence="2" id="KW-0812">Transmembrane</keyword>
<accession>A0A1R2CFF3</accession>
<feature type="transmembrane region" description="Helical" evidence="2">
    <location>
        <begin position="435"/>
        <end position="454"/>
    </location>
</feature>
<comment type="caution">
    <text evidence="3">The sequence shown here is derived from an EMBL/GenBank/DDBJ whole genome shotgun (WGS) entry which is preliminary data.</text>
</comment>
<evidence type="ECO:0000313" key="4">
    <source>
        <dbReference type="Proteomes" id="UP000187209"/>
    </source>
</evidence>
<sequence length="455" mass="53031">MAESYSESTPQAEEIPLDPNSPNYTTPKVSLPKVPLYYDLTTPEKPRSISSKSTISDYPKSYNEDLLLDYQTSIKKLLFFISAIKKPHKRLAKQNKSWKIWQSLISKNNLSFAISTNSLFGTPSKYQPQDIPNITFSNESMASLIINGMKIENQVIKTPKWKKIHKAPRKIKNAISSAELRHFYKKKTMFNRYKKTVLNPKFVPAKKPIVRMRMLALRNDIKIFAKYFRRQFLRFYSICIEKSKVDVAVSRALKVLTGCCENQKVGAFWRILEISNRLKTKEIIKKQAMKSSVKLLDNAINYWTVYGKEMLLRKNYECRTRFLGSMVRVCIKKLRKYFFSIVSQNLKSLRNIVTELDKKMSLSRGKKFLNWRFQCSFQRHILKYKHQGATKIHKTLCSIQKNFLLLSFLFIKSSASSKIYTHKPFSILVESSIPVSKASLICWILLFIIMAIVFI</sequence>
<reference evidence="3 4" key="1">
    <citation type="submission" date="2016-11" db="EMBL/GenBank/DDBJ databases">
        <title>The macronuclear genome of Stentor coeruleus: a giant cell with tiny introns.</title>
        <authorList>
            <person name="Slabodnick M."/>
            <person name="Ruby J.G."/>
            <person name="Reiff S.B."/>
            <person name="Swart E.C."/>
            <person name="Gosai S."/>
            <person name="Prabakaran S."/>
            <person name="Witkowska E."/>
            <person name="Larue G.E."/>
            <person name="Fisher S."/>
            <person name="Freeman R.M."/>
            <person name="Gunawardena J."/>
            <person name="Chu W."/>
            <person name="Stover N.A."/>
            <person name="Gregory B.D."/>
            <person name="Nowacki M."/>
            <person name="Derisi J."/>
            <person name="Roy S.W."/>
            <person name="Marshall W.F."/>
            <person name="Sood P."/>
        </authorList>
    </citation>
    <scope>NUCLEOTIDE SEQUENCE [LARGE SCALE GENOMIC DNA]</scope>
    <source>
        <strain evidence="3">WM001</strain>
    </source>
</reference>
<dbReference type="AlphaFoldDB" id="A0A1R2CFF3"/>
<dbReference type="Proteomes" id="UP000187209">
    <property type="component" value="Unassembled WGS sequence"/>
</dbReference>
<evidence type="ECO:0000256" key="1">
    <source>
        <dbReference type="SAM" id="MobiDB-lite"/>
    </source>
</evidence>
<protein>
    <submittedName>
        <fullName evidence="3">Uncharacterized protein</fullName>
    </submittedName>
</protein>